<dbReference type="InterPro" id="IPR026902">
    <property type="entry name" value="RnfC_N"/>
</dbReference>
<keyword evidence="8" id="KW-1278">Translocase</keyword>
<dbReference type="GO" id="GO:0005886">
    <property type="term" value="C:plasma membrane"/>
    <property type="evidence" value="ECO:0007669"/>
    <property type="project" value="UniProtKB-SubCell"/>
</dbReference>
<dbReference type="InterPro" id="IPR037225">
    <property type="entry name" value="Nuo51_FMN-bd_sf"/>
</dbReference>
<comment type="caution">
    <text evidence="10">The sequence shown here is derived from an EMBL/GenBank/DDBJ whole genome shotgun (WGS) entry which is preliminary data.</text>
</comment>
<dbReference type="GO" id="GO:0046872">
    <property type="term" value="F:metal ion binding"/>
    <property type="evidence" value="ECO:0007669"/>
    <property type="project" value="UniProtKB-KW"/>
</dbReference>
<keyword evidence="8" id="KW-1003">Cell membrane</keyword>
<evidence type="ECO:0000313" key="11">
    <source>
        <dbReference type="Proteomes" id="UP000824179"/>
    </source>
</evidence>
<feature type="binding site" evidence="8">
    <location>
        <position position="360"/>
    </location>
    <ligand>
        <name>[4Fe-4S] cluster</name>
        <dbReference type="ChEBI" id="CHEBI:49883"/>
        <label>1</label>
    </ligand>
</feature>
<keyword evidence="5 8" id="KW-0249">Electron transport</keyword>
<feature type="binding site" evidence="8">
    <location>
        <position position="363"/>
    </location>
    <ligand>
        <name>[4Fe-4S] cluster</name>
        <dbReference type="ChEBI" id="CHEBI:49883"/>
        <label>1</label>
    </ligand>
</feature>
<dbReference type="PANTHER" id="PTHR43034:SF2">
    <property type="entry name" value="ION-TRANSLOCATING OXIDOREDUCTASE COMPLEX SUBUNIT C"/>
    <property type="match status" value="1"/>
</dbReference>
<keyword evidence="4 8" id="KW-0677">Repeat</keyword>
<dbReference type="HAMAP" id="MF_00461">
    <property type="entry name" value="RsxC_RnfC"/>
    <property type="match status" value="1"/>
</dbReference>
<dbReference type="Proteomes" id="UP000824179">
    <property type="component" value="Unassembled WGS sequence"/>
</dbReference>
<dbReference type="PROSITE" id="PS00198">
    <property type="entry name" value="4FE4S_FER_1"/>
    <property type="match status" value="1"/>
</dbReference>
<feature type="domain" description="4Fe-4S ferredoxin-type" evidence="9">
    <location>
        <begin position="350"/>
        <end position="380"/>
    </location>
</feature>
<dbReference type="Pfam" id="PF01512">
    <property type="entry name" value="Complex1_51K"/>
    <property type="match status" value="1"/>
</dbReference>
<comment type="subunit">
    <text evidence="8">The complex is composed of six subunits: RnfA, RnfB, RnfC, RnfD, RnfE and RnfG.</text>
</comment>
<dbReference type="InterPro" id="IPR010208">
    <property type="entry name" value="Ion_transpt_RnfC/RsxC"/>
</dbReference>
<dbReference type="Pfam" id="PF12838">
    <property type="entry name" value="Fer4_7"/>
    <property type="match status" value="1"/>
</dbReference>
<evidence type="ECO:0000256" key="5">
    <source>
        <dbReference type="ARBA" id="ARBA00022982"/>
    </source>
</evidence>
<comment type="subcellular location">
    <subcellularLocation>
        <location evidence="8">Cell membrane</location>
        <topology evidence="8">Peripheral membrane protein</topology>
    </subcellularLocation>
</comment>
<feature type="binding site" evidence="8">
    <location>
        <position position="366"/>
    </location>
    <ligand>
        <name>[4Fe-4S] cluster</name>
        <dbReference type="ChEBI" id="CHEBI:49883"/>
        <label>1</label>
    </ligand>
</feature>
<sequence length="435" mass="45984">MKAVKGRMLFGGVHIPDEKPLAKAARVAELPAPTEVAVAMKQSVGRPAIPCVEVGDVVARGQLIGRADGEVSSNVFASISGKVTKIAELENECGCRDTYVVIEGDGEGREQHLPPLTDPTAEEIVARVRDAGIVGLGGAGFPTAVKLQPKAPVDTLIINGAECEPYLTCDYRIMIENTDEIVRGARYIAKALGAPKILMGIEVNKPDAIAEFEKYDDIQVVTLKKKYPMGGEKQLIYVATGRKVKFGQLPADAGVIVNNVATCLAVCEAIEQGKPYTDAILTVSGRAVKNPLNVKVPVGTPISYIIESCGGEASAPKKVVLGGPMTGVAIKSYDNYVKKTTSGILLLTEKEAAAEAPTPCLNCGLCADHCPMHLMPMNTAFYSSAGDIDNAVKLGGAMYCIECGVCEYVCPAKRPLIQAIRNTKAAVRAREKGGN</sequence>
<feature type="binding site" evidence="8">
    <location>
        <position position="403"/>
    </location>
    <ligand>
        <name>[4Fe-4S] cluster</name>
        <dbReference type="ChEBI" id="CHEBI:49883"/>
        <label>2</label>
    </ligand>
</feature>
<dbReference type="PANTHER" id="PTHR43034">
    <property type="entry name" value="ION-TRANSLOCATING OXIDOREDUCTASE COMPLEX SUBUNIT C"/>
    <property type="match status" value="1"/>
</dbReference>
<evidence type="ECO:0000313" key="10">
    <source>
        <dbReference type="EMBL" id="HIR40163.1"/>
    </source>
</evidence>
<reference evidence="10" key="2">
    <citation type="journal article" date="2021" name="PeerJ">
        <title>Extensive microbial diversity within the chicken gut microbiome revealed by metagenomics and culture.</title>
        <authorList>
            <person name="Gilroy R."/>
            <person name="Ravi A."/>
            <person name="Getino M."/>
            <person name="Pursley I."/>
            <person name="Horton D.L."/>
            <person name="Alikhan N.F."/>
            <person name="Baker D."/>
            <person name="Gharbi K."/>
            <person name="Hall N."/>
            <person name="Watson M."/>
            <person name="Adriaenssens E.M."/>
            <person name="Foster-Nyarko E."/>
            <person name="Jarju S."/>
            <person name="Secka A."/>
            <person name="Antonio M."/>
            <person name="Oren A."/>
            <person name="Chaudhuri R.R."/>
            <person name="La Ragione R."/>
            <person name="Hildebrand F."/>
            <person name="Pallen M.J."/>
        </authorList>
    </citation>
    <scope>NUCLEOTIDE SEQUENCE</scope>
    <source>
        <strain evidence="10">ChiW25-3613</strain>
    </source>
</reference>
<keyword evidence="8" id="KW-0472">Membrane</keyword>
<reference evidence="10" key="1">
    <citation type="submission" date="2020-10" db="EMBL/GenBank/DDBJ databases">
        <authorList>
            <person name="Gilroy R."/>
        </authorList>
    </citation>
    <scope>NUCLEOTIDE SEQUENCE</scope>
    <source>
        <strain evidence="10">ChiW25-3613</strain>
    </source>
</reference>
<evidence type="ECO:0000259" key="9">
    <source>
        <dbReference type="PROSITE" id="PS51379"/>
    </source>
</evidence>
<dbReference type="PROSITE" id="PS51379">
    <property type="entry name" value="4FE4S_FER_2"/>
    <property type="match status" value="2"/>
</dbReference>
<dbReference type="EC" id="7.-.-.-" evidence="8"/>
<evidence type="ECO:0000256" key="8">
    <source>
        <dbReference type="HAMAP-Rule" id="MF_00461"/>
    </source>
</evidence>
<feature type="binding site" evidence="8">
    <location>
        <position position="410"/>
    </location>
    <ligand>
        <name>[4Fe-4S] cluster</name>
        <dbReference type="ChEBI" id="CHEBI:49883"/>
        <label>1</label>
    </ligand>
</feature>
<protein>
    <recommendedName>
        <fullName evidence="8">Ion-translocating oxidoreductase complex subunit C</fullName>
        <ecNumber evidence="8">7.-.-.-</ecNumber>
    </recommendedName>
    <alternativeName>
        <fullName evidence="8">Rnf electron transport complex subunit C</fullName>
    </alternativeName>
</protein>
<evidence type="ECO:0000256" key="2">
    <source>
        <dbReference type="ARBA" id="ARBA00022485"/>
    </source>
</evidence>
<gene>
    <name evidence="10" type="primary">rsxC</name>
    <name evidence="8" type="synonym">rnfC</name>
    <name evidence="10" type="ORF">IAB90_07270</name>
</gene>
<comment type="cofactor">
    <cofactor evidence="8">
        <name>[4Fe-4S] cluster</name>
        <dbReference type="ChEBI" id="CHEBI:49883"/>
    </cofactor>
    <text evidence="8">Binds 2 [4Fe-4S] clusters per subunit.</text>
</comment>
<keyword evidence="7 8" id="KW-0411">Iron-sulfur</keyword>
<dbReference type="Gene3D" id="3.30.70.20">
    <property type="match status" value="1"/>
</dbReference>
<dbReference type="NCBIfam" id="TIGR01945">
    <property type="entry name" value="rnfC"/>
    <property type="match status" value="1"/>
</dbReference>
<dbReference type="SUPFAM" id="SSF142019">
    <property type="entry name" value="Nqo1 FMN-binding domain-like"/>
    <property type="match status" value="1"/>
</dbReference>
<dbReference type="EMBL" id="DVHB01000129">
    <property type="protein sequence ID" value="HIR40163.1"/>
    <property type="molecule type" value="Genomic_DNA"/>
</dbReference>
<dbReference type="Pfam" id="PF10531">
    <property type="entry name" value="SLBB"/>
    <property type="match status" value="1"/>
</dbReference>
<keyword evidence="3 8" id="KW-0479">Metal-binding</keyword>
<name>A0A9D1AHS4_9FIRM</name>
<dbReference type="NCBIfam" id="NF003454">
    <property type="entry name" value="PRK05035.1"/>
    <property type="match status" value="1"/>
</dbReference>
<dbReference type="GO" id="GO:0051539">
    <property type="term" value="F:4 iron, 4 sulfur cluster binding"/>
    <property type="evidence" value="ECO:0007669"/>
    <property type="project" value="UniProtKB-KW"/>
</dbReference>
<dbReference type="InterPro" id="IPR019554">
    <property type="entry name" value="Soluble_ligand-bd"/>
</dbReference>
<dbReference type="InterPro" id="IPR017900">
    <property type="entry name" value="4Fe4S_Fe_S_CS"/>
</dbReference>
<dbReference type="Gene3D" id="3.10.20.600">
    <property type="match status" value="1"/>
</dbReference>
<feature type="binding site" evidence="8">
    <location>
        <position position="400"/>
    </location>
    <ligand>
        <name>[4Fe-4S] cluster</name>
        <dbReference type="ChEBI" id="CHEBI:49883"/>
        <label>2</label>
    </ligand>
</feature>
<feature type="binding site" evidence="8">
    <location>
        <position position="370"/>
    </location>
    <ligand>
        <name>[4Fe-4S] cluster</name>
        <dbReference type="ChEBI" id="CHEBI:49883"/>
        <label>2</label>
    </ligand>
</feature>
<evidence type="ECO:0000256" key="6">
    <source>
        <dbReference type="ARBA" id="ARBA00023004"/>
    </source>
</evidence>
<dbReference type="Gene3D" id="3.40.50.11540">
    <property type="entry name" value="NADH-ubiquinone oxidoreductase 51kDa subunit"/>
    <property type="match status" value="1"/>
</dbReference>
<proteinExistence type="inferred from homology"/>
<accession>A0A9D1AHS4</accession>
<organism evidence="10 11">
    <name type="scientific">Candidatus Coproplasma stercoripullorum</name>
    <dbReference type="NCBI Taxonomy" id="2840751"/>
    <lineage>
        <taxon>Bacteria</taxon>
        <taxon>Bacillati</taxon>
        <taxon>Bacillota</taxon>
        <taxon>Clostridia</taxon>
        <taxon>Eubacteriales</taxon>
        <taxon>Candidatus Coproplasma</taxon>
    </lineage>
</organism>
<keyword evidence="6 8" id="KW-0408">Iron</keyword>
<comment type="function">
    <text evidence="8">Part of a membrane-bound complex that couples electron transfer with translocation of ions across the membrane.</text>
</comment>
<dbReference type="AlphaFoldDB" id="A0A9D1AHS4"/>
<feature type="binding site" evidence="8">
    <location>
        <position position="406"/>
    </location>
    <ligand>
        <name>[4Fe-4S] cluster</name>
        <dbReference type="ChEBI" id="CHEBI:49883"/>
        <label>2</label>
    </ligand>
</feature>
<dbReference type="InterPro" id="IPR011538">
    <property type="entry name" value="Nuo51_FMN-bd"/>
</dbReference>
<evidence type="ECO:0000256" key="7">
    <source>
        <dbReference type="ARBA" id="ARBA00023014"/>
    </source>
</evidence>
<comment type="similarity">
    <text evidence="8">Belongs to the 4Fe4S bacterial-type ferredoxin family. RnfC subfamily.</text>
</comment>
<evidence type="ECO:0000256" key="3">
    <source>
        <dbReference type="ARBA" id="ARBA00022723"/>
    </source>
</evidence>
<dbReference type="SUPFAM" id="SSF46548">
    <property type="entry name" value="alpha-helical ferredoxin"/>
    <property type="match status" value="1"/>
</dbReference>
<dbReference type="InterPro" id="IPR017896">
    <property type="entry name" value="4Fe4S_Fe-S-bd"/>
</dbReference>
<keyword evidence="2 8" id="KW-0004">4Fe-4S</keyword>
<evidence type="ECO:0000256" key="4">
    <source>
        <dbReference type="ARBA" id="ARBA00022737"/>
    </source>
</evidence>
<evidence type="ECO:0000256" key="1">
    <source>
        <dbReference type="ARBA" id="ARBA00022448"/>
    </source>
</evidence>
<dbReference type="GO" id="GO:0022900">
    <property type="term" value="P:electron transport chain"/>
    <property type="evidence" value="ECO:0007669"/>
    <property type="project" value="UniProtKB-UniRule"/>
</dbReference>
<feature type="domain" description="4Fe-4S ferredoxin-type" evidence="9">
    <location>
        <begin position="390"/>
        <end position="420"/>
    </location>
</feature>
<keyword evidence="1 8" id="KW-0813">Transport</keyword>
<dbReference type="GO" id="GO:0009055">
    <property type="term" value="F:electron transfer activity"/>
    <property type="evidence" value="ECO:0007669"/>
    <property type="project" value="InterPro"/>
</dbReference>
<dbReference type="Pfam" id="PF13375">
    <property type="entry name" value="RnfC_N"/>
    <property type="match status" value="1"/>
</dbReference>